<dbReference type="PROSITE" id="PS50294">
    <property type="entry name" value="WD_REPEATS_REGION"/>
    <property type="match status" value="1"/>
</dbReference>
<dbReference type="PROSITE" id="PS50082">
    <property type="entry name" value="WD_REPEATS_2"/>
    <property type="match status" value="1"/>
</dbReference>
<name>A0ABM4D4Q9_HYDVU</name>
<proteinExistence type="predicted"/>
<evidence type="ECO:0000256" key="1">
    <source>
        <dbReference type="PROSITE-ProRule" id="PRU00221"/>
    </source>
</evidence>
<dbReference type="InterPro" id="IPR036322">
    <property type="entry name" value="WD40_repeat_dom_sf"/>
</dbReference>
<evidence type="ECO:0000313" key="3">
    <source>
        <dbReference type="RefSeq" id="XP_065669261.1"/>
    </source>
</evidence>
<accession>A0ABM4D4Q9</accession>
<dbReference type="InterPro" id="IPR001680">
    <property type="entry name" value="WD40_rpt"/>
</dbReference>
<dbReference type="SMART" id="SM00320">
    <property type="entry name" value="WD40"/>
    <property type="match status" value="3"/>
</dbReference>
<dbReference type="GeneID" id="100211484"/>
<gene>
    <name evidence="3" type="primary">LOC100211484</name>
</gene>
<keyword evidence="1" id="KW-0853">WD repeat</keyword>
<feature type="repeat" description="WD" evidence="1">
    <location>
        <begin position="275"/>
        <end position="316"/>
    </location>
</feature>
<dbReference type="InterPro" id="IPR015943">
    <property type="entry name" value="WD40/YVTN_repeat-like_dom_sf"/>
</dbReference>
<dbReference type="Gene3D" id="2.130.10.10">
    <property type="entry name" value="YVTN repeat-like/Quinoprotein amine dehydrogenase"/>
    <property type="match status" value="1"/>
</dbReference>
<evidence type="ECO:0000313" key="2">
    <source>
        <dbReference type="Proteomes" id="UP001652625"/>
    </source>
</evidence>
<reference evidence="3" key="1">
    <citation type="submission" date="2025-08" db="UniProtKB">
        <authorList>
            <consortium name="RefSeq"/>
        </authorList>
    </citation>
    <scope>IDENTIFICATION</scope>
</reference>
<dbReference type="SUPFAM" id="SSF50978">
    <property type="entry name" value="WD40 repeat-like"/>
    <property type="match status" value="1"/>
</dbReference>
<dbReference type="RefSeq" id="XP_065669261.1">
    <property type="nucleotide sequence ID" value="XM_065813189.1"/>
</dbReference>
<organism evidence="2 3">
    <name type="scientific">Hydra vulgaris</name>
    <name type="common">Hydra</name>
    <name type="synonym">Hydra attenuata</name>
    <dbReference type="NCBI Taxonomy" id="6087"/>
    <lineage>
        <taxon>Eukaryota</taxon>
        <taxon>Metazoa</taxon>
        <taxon>Cnidaria</taxon>
        <taxon>Hydrozoa</taxon>
        <taxon>Hydroidolina</taxon>
        <taxon>Anthoathecata</taxon>
        <taxon>Aplanulata</taxon>
        <taxon>Hydridae</taxon>
        <taxon>Hydra</taxon>
    </lineage>
</organism>
<sequence>MEEIDSKLQLFHRIKILTMNEVKTAVEYNKVHSNDSKLVNMPYGLQTNTVLTNSEPVQCSLYAETKSNVNYIAFYGSRDENGLCSWLIEKDDFRFRKRRKKLGSLVTNAVYVPSSNLIFAFCKDLTIRTFGPLFQEQSILQLGYSILCMKYNEKTNQIVTGGIGFVQQWKLNENTHNPPQLIKEVHLEFSNKKSWVHYLEFVEEKQLTVALTGNLIYFLDSRNLDTIMTIKNLNGFLFSTCLTYLQREYFLTALWDGSIKVWNVSMKTCPYVGCFNGHTAKVIKLDVHPCEDILISASEDSTIRLWRFETFQETHRFDAADSIGQVFLINSRLLYYTSKFSLHILDINLFHTLFTVVGSDINKVQIVKPCKALSNDYNHMSRILVTADDGGVRIVSPVHGNVLTMLFPIVSHKVVSYHHDPIEEMLYALLKEEQGILLISTLTNPCRCLKKI</sequence>
<dbReference type="Proteomes" id="UP001652625">
    <property type="component" value="Chromosome 12"/>
</dbReference>
<keyword evidence="2" id="KW-1185">Reference proteome</keyword>
<dbReference type="PANTHER" id="PTHR45532:SF4">
    <property type="entry name" value="WD REPEAT-CONTAINING PROTEIN 55 HOMOLOG"/>
    <property type="match status" value="1"/>
</dbReference>
<protein>
    <submittedName>
        <fullName evidence="3">Uncharacterized protein LOC100211484 isoform X13</fullName>
    </submittedName>
</protein>
<dbReference type="Pfam" id="PF00400">
    <property type="entry name" value="WD40"/>
    <property type="match status" value="1"/>
</dbReference>
<dbReference type="PANTHER" id="PTHR45532">
    <property type="entry name" value="WD REPEAT-CONTAINING PROTEIN 97"/>
    <property type="match status" value="1"/>
</dbReference>